<keyword evidence="2" id="KW-1185">Reference proteome</keyword>
<dbReference type="AlphaFoldDB" id="A0A1H6LCU2"/>
<reference evidence="1 2" key="1">
    <citation type="submission" date="2016-10" db="EMBL/GenBank/DDBJ databases">
        <authorList>
            <person name="de Groot N.N."/>
        </authorList>
    </citation>
    <scope>NUCLEOTIDE SEQUENCE [LARGE SCALE GENOMIC DNA]</scope>
    <source>
        <strain evidence="1 2">CGMCC 1.10825</strain>
    </source>
</reference>
<protein>
    <submittedName>
        <fullName evidence="1">Uncharacterized protein</fullName>
    </submittedName>
</protein>
<organism evidence="1 2">
    <name type="scientific">Paenimyroides marinum</name>
    <dbReference type="NCBI Taxonomy" id="1159016"/>
    <lineage>
        <taxon>Bacteria</taxon>
        <taxon>Pseudomonadati</taxon>
        <taxon>Bacteroidota</taxon>
        <taxon>Flavobacteriia</taxon>
        <taxon>Flavobacteriales</taxon>
        <taxon>Flavobacteriaceae</taxon>
        <taxon>Paenimyroides</taxon>
    </lineage>
</organism>
<evidence type="ECO:0000313" key="1">
    <source>
        <dbReference type="EMBL" id="SEH86100.1"/>
    </source>
</evidence>
<evidence type="ECO:0000313" key="2">
    <source>
        <dbReference type="Proteomes" id="UP000199634"/>
    </source>
</evidence>
<dbReference type="Proteomes" id="UP000199634">
    <property type="component" value="Unassembled WGS sequence"/>
</dbReference>
<gene>
    <name evidence="1" type="ORF">SAMN02927937_01813</name>
</gene>
<proteinExistence type="predicted"/>
<sequence>MEENEALKWSLQLLENQPYLSEFSFEENRKQLIFAIDQLIQNDFSKLINILYRIDIDEQKLKTALFENPLPPSETIADLMIERQLQKIKFRKIYQDRNNNHEI</sequence>
<dbReference type="STRING" id="1159016.SAMN02927937_01813"/>
<name>A0A1H6LCU2_9FLAO</name>
<dbReference type="EMBL" id="FNXE01000024">
    <property type="protein sequence ID" value="SEH86100.1"/>
    <property type="molecule type" value="Genomic_DNA"/>
</dbReference>
<dbReference type="RefSeq" id="WP_091099333.1">
    <property type="nucleotide sequence ID" value="NZ_FNXE01000024.1"/>
</dbReference>
<accession>A0A1H6LCU2</accession>
<dbReference type="OrthoDB" id="711735at2"/>